<protein>
    <submittedName>
        <fullName evidence="1">Uncharacterized protein</fullName>
    </submittedName>
</protein>
<evidence type="ECO:0000313" key="1">
    <source>
        <dbReference type="EMBL" id="PYC29104.1"/>
    </source>
</evidence>
<sequence length="63" mass="6701">MKTFTSIILALRSRFRSSPAPTSASPRPSRSAVLLTCLGFLCVERNGSLLCCVPGAPIVHLSL</sequence>
<proteinExistence type="predicted"/>
<accession>A0A9Q6IA72</accession>
<dbReference type="EMBL" id="QJRN01000029">
    <property type="protein sequence ID" value="PYC29104.1"/>
    <property type="molecule type" value="Genomic_DNA"/>
</dbReference>
<evidence type="ECO:0000313" key="2">
    <source>
        <dbReference type="Proteomes" id="UP000248188"/>
    </source>
</evidence>
<reference evidence="1 2" key="1">
    <citation type="submission" date="2018-06" db="EMBL/GenBank/DDBJ databases">
        <title>Pseudomonas diversity within urban Lake Michigan freshwaters.</title>
        <authorList>
            <person name="Batrich M."/>
            <person name="Hatzopoulos T."/>
            <person name="Putonti C."/>
        </authorList>
    </citation>
    <scope>NUCLEOTIDE SEQUENCE [LARGE SCALE GENOMIC DNA]</scope>
    <source>
        <strain evidence="1 2">MB-090624</strain>
    </source>
</reference>
<dbReference type="Proteomes" id="UP000248188">
    <property type="component" value="Unassembled WGS sequence"/>
</dbReference>
<gene>
    <name evidence="1" type="ORF">DMX08_29625</name>
</gene>
<comment type="caution">
    <text evidence="1">The sequence shown here is derived from an EMBL/GenBank/DDBJ whole genome shotgun (WGS) entry which is preliminary data.</text>
</comment>
<dbReference type="AlphaFoldDB" id="A0A9Q6IA72"/>
<organism evidence="1 2">
    <name type="scientific">Pseudomonas protegens</name>
    <dbReference type="NCBI Taxonomy" id="380021"/>
    <lineage>
        <taxon>Bacteria</taxon>
        <taxon>Pseudomonadati</taxon>
        <taxon>Pseudomonadota</taxon>
        <taxon>Gammaproteobacteria</taxon>
        <taxon>Pseudomonadales</taxon>
        <taxon>Pseudomonadaceae</taxon>
        <taxon>Pseudomonas</taxon>
    </lineage>
</organism>
<name>A0A9Q6IA72_9PSED</name>